<reference evidence="9 11" key="1">
    <citation type="submission" date="2011-10" db="EMBL/GenBank/DDBJ databases">
        <title>Metabolic and evolutionary patterns in the extreme acidophile Ferroplasma acidiphilum.</title>
        <authorList>
            <person name="Golyshina O.V."/>
            <person name="Kozyavkin S.A."/>
            <person name="Tatusov R.L."/>
            <person name="Slesarev A.I."/>
            <person name="Golyshin P.N."/>
        </authorList>
    </citation>
    <scope>NUCLEOTIDE SEQUENCE [LARGE SCALE GENOMIC DNA]</scope>
    <source>
        <strain evidence="9">Berkeley</strain>
        <strain evidence="11">Y</strain>
    </source>
</reference>
<keyword evidence="6 8" id="KW-0378">Hydrolase</keyword>
<comment type="catalytic activity">
    <reaction evidence="8">
        <text>Endonucleolytic cleavage of RNA, removing 5'-extranucleotides from tRNA precursor.</text>
        <dbReference type="EC" id="3.1.26.5"/>
    </reaction>
</comment>
<dbReference type="HAMAP" id="MF_00757">
    <property type="entry name" value="RNase_P_4"/>
    <property type="match status" value="1"/>
</dbReference>
<dbReference type="GeneID" id="16025584"/>
<dbReference type="Gene3D" id="1.20.5.420">
    <property type="entry name" value="Immunoglobulin FC, subunit C"/>
    <property type="match status" value="1"/>
</dbReference>
<dbReference type="AlphaFoldDB" id="A0A1V0N2K0"/>
<dbReference type="GO" id="GO:0030677">
    <property type="term" value="C:ribonuclease P complex"/>
    <property type="evidence" value="ECO:0007669"/>
    <property type="project" value="UniProtKB-UniRule"/>
</dbReference>
<keyword evidence="3 8" id="KW-0540">Nuclease</keyword>
<dbReference type="OrthoDB" id="10058at2157"/>
<protein>
    <recommendedName>
        <fullName evidence="8">Ribonuclease P protein component 4</fullName>
        <shortName evidence="8">RNase P component 4</shortName>
        <ecNumber evidence="8">3.1.26.5</ecNumber>
    </recommendedName>
    <alternativeName>
        <fullName evidence="8">Rpp21</fullName>
    </alternativeName>
</protein>
<keyword evidence="5 8" id="KW-0255">Endonuclease</keyword>
<dbReference type="GO" id="GO:0004526">
    <property type="term" value="F:ribonuclease P activity"/>
    <property type="evidence" value="ECO:0007669"/>
    <property type="project" value="UniProtKB-UniRule"/>
</dbReference>
<keyword evidence="7 8" id="KW-0862">Zinc</keyword>
<gene>
    <name evidence="8" type="primary">rnp4</name>
    <name evidence="9" type="ORF">FAD_0406</name>
    <name evidence="10" type="ORF">HLB00_05035</name>
</gene>
<dbReference type="EMBL" id="CP015363">
    <property type="protein sequence ID" value="ARD84325.1"/>
    <property type="molecule type" value="Genomic_DNA"/>
</dbReference>
<dbReference type="Proteomes" id="UP000192050">
    <property type="component" value="Chromosome"/>
</dbReference>
<feature type="binding site" evidence="8">
    <location>
        <position position="57"/>
    </location>
    <ligand>
        <name>Zn(2+)</name>
        <dbReference type="ChEBI" id="CHEBI:29105"/>
    </ligand>
</feature>
<dbReference type="Pfam" id="PF04032">
    <property type="entry name" value="Rpr2"/>
    <property type="match status" value="1"/>
</dbReference>
<name>A0A1V0N2K0_9ARCH</name>
<dbReference type="RefSeq" id="WP_009887438.1">
    <property type="nucleotide sequence ID" value="NZ_CP015363.1"/>
</dbReference>
<feature type="binding site" evidence="8">
    <location>
        <position position="83"/>
    </location>
    <ligand>
        <name>Zn(2+)</name>
        <dbReference type="ChEBI" id="CHEBI:29105"/>
    </ligand>
</feature>
<evidence type="ECO:0000256" key="7">
    <source>
        <dbReference type="ARBA" id="ARBA00022833"/>
    </source>
</evidence>
<comment type="subcellular location">
    <subcellularLocation>
        <location evidence="8">Cytoplasm</location>
    </subcellularLocation>
</comment>
<proteinExistence type="inferred from homology"/>
<evidence type="ECO:0000256" key="2">
    <source>
        <dbReference type="ARBA" id="ARBA00022694"/>
    </source>
</evidence>
<accession>A0A1V0N2K0</accession>
<dbReference type="KEGG" id="fai:FAD_0406"/>
<evidence type="ECO:0000256" key="8">
    <source>
        <dbReference type="HAMAP-Rule" id="MF_00757"/>
    </source>
</evidence>
<reference evidence="10 12" key="2">
    <citation type="submission" date="2020-05" db="EMBL/GenBank/DDBJ databases">
        <authorList>
            <person name="Zhang R."/>
        </authorList>
    </citation>
    <scope>NUCLEOTIDE SEQUENCE [LARGE SCALE GENOMIC DNA]</scope>
    <source>
        <strain evidence="10 12">DSM 28986</strain>
    </source>
</reference>
<evidence type="ECO:0000256" key="6">
    <source>
        <dbReference type="ARBA" id="ARBA00022801"/>
    </source>
</evidence>
<feature type="binding site" evidence="8">
    <location>
        <position position="60"/>
    </location>
    <ligand>
        <name>Zn(2+)</name>
        <dbReference type="ChEBI" id="CHEBI:29105"/>
    </ligand>
</feature>
<dbReference type="GO" id="GO:0001682">
    <property type="term" value="P:tRNA 5'-leader removal"/>
    <property type="evidence" value="ECO:0007669"/>
    <property type="project" value="UniProtKB-UniRule"/>
</dbReference>
<dbReference type="GO" id="GO:0008270">
    <property type="term" value="F:zinc ion binding"/>
    <property type="evidence" value="ECO:0007669"/>
    <property type="project" value="UniProtKB-UniRule"/>
</dbReference>
<dbReference type="Proteomes" id="UP000546917">
    <property type="component" value="Unassembled WGS sequence"/>
</dbReference>
<dbReference type="STRING" id="74969.FAD_0406"/>
<comment type="cofactor">
    <cofactor evidence="8">
        <name>Zn(2+)</name>
        <dbReference type="ChEBI" id="CHEBI:29105"/>
    </cofactor>
    <text evidence="8">Binds 1 zinc ion per subunit.</text>
</comment>
<evidence type="ECO:0000256" key="5">
    <source>
        <dbReference type="ARBA" id="ARBA00022759"/>
    </source>
</evidence>
<evidence type="ECO:0000256" key="3">
    <source>
        <dbReference type="ARBA" id="ARBA00022722"/>
    </source>
</evidence>
<evidence type="ECO:0000313" key="12">
    <source>
        <dbReference type="Proteomes" id="UP000546917"/>
    </source>
</evidence>
<organism evidence="9 11">
    <name type="scientific">Ferroplasma acidiphilum</name>
    <dbReference type="NCBI Taxonomy" id="74969"/>
    <lineage>
        <taxon>Archaea</taxon>
        <taxon>Methanobacteriati</taxon>
        <taxon>Thermoplasmatota</taxon>
        <taxon>Thermoplasmata</taxon>
        <taxon>Thermoplasmatales</taxon>
        <taxon>Ferroplasmaceae</taxon>
        <taxon>Ferroplasma</taxon>
    </lineage>
</organism>
<dbReference type="EC" id="3.1.26.5" evidence="8"/>
<keyword evidence="2 8" id="KW-0819">tRNA processing</keyword>
<dbReference type="PIRSF" id="PIRSF004878">
    <property type="entry name" value="RNase_P_4"/>
    <property type="match status" value="1"/>
</dbReference>
<keyword evidence="1 8" id="KW-0963">Cytoplasm</keyword>
<dbReference type="InterPro" id="IPR007175">
    <property type="entry name" value="Rpr2/Snm1/Rpp21"/>
</dbReference>
<comment type="similarity">
    <text evidence="8">Belongs to the eukaryotic/archaeal RNase P protein component 4 family.</text>
</comment>
<evidence type="ECO:0000313" key="9">
    <source>
        <dbReference type="EMBL" id="ARD84325.1"/>
    </source>
</evidence>
<evidence type="ECO:0000256" key="1">
    <source>
        <dbReference type="ARBA" id="ARBA00022490"/>
    </source>
</evidence>
<feature type="binding site" evidence="8">
    <location>
        <position position="80"/>
    </location>
    <ligand>
        <name>Zn(2+)</name>
        <dbReference type="ChEBI" id="CHEBI:29105"/>
    </ligand>
</feature>
<evidence type="ECO:0000313" key="11">
    <source>
        <dbReference type="Proteomes" id="UP000192050"/>
    </source>
</evidence>
<evidence type="ECO:0000256" key="4">
    <source>
        <dbReference type="ARBA" id="ARBA00022723"/>
    </source>
</evidence>
<dbReference type="EMBL" id="JABGBP010000171">
    <property type="protein sequence ID" value="NOL60200.1"/>
    <property type="molecule type" value="Genomic_DNA"/>
</dbReference>
<evidence type="ECO:0000313" key="10">
    <source>
        <dbReference type="EMBL" id="NOL60200.1"/>
    </source>
</evidence>
<dbReference type="InterPro" id="IPR016432">
    <property type="entry name" value="RNP4"/>
</dbReference>
<comment type="subunit">
    <text evidence="8">Consists of a catalytic RNA component and at least 4-5 protein subunits.</text>
</comment>
<keyword evidence="4 8" id="KW-0479">Metal-binding</keyword>
<dbReference type="GO" id="GO:0005737">
    <property type="term" value="C:cytoplasm"/>
    <property type="evidence" value="ECO:0007669"/>
    <property type="project" value="UniProtKB-SubCell"/>
</dbReference>
<comment type="function">
    <text evidence="8">Part of ribonuclease P, a protein complex that generates mature tRNA molecules by cleaving their 5'-ends.</text>
</comment>
<keyword evidence="11" id="KW-1185">Reference proteome</keyword>
<sequence length="93" mass="11061">MKDRVLINISKERMQTLFNEAENTENIALARRYIRLMEKIGMRMNISVNTSIKHSYCKHCKTPYKNPGIKLKNKMVQVRCPYCGEIRRIPFKK</sequence>